<accession>A0A8J6JZE2</accession>
<dbReference type="NCBIfam" id="TIGR00231">
    <property type="entry name" value="small_GTP"/>
    <property type="match status" value="1"/>
</dbReference>
<evidence type="ECO:0000313" key="11">
    <source>
        <dbReference type="EMBL" id="KAG9473721.1"/>
    </source>
</evidence>
<dbReference type="PRINTS" id="PR00449">
    <property type="entry name" value="RASTRNSFRMNG"/>
</dbReference>
<comment type="caution">
    <text evidence="11">The sequence shown here is derived from an EMBL/GenBank/DDBJ whole genome shotgun (WGS) entry which is preliminary data.</text>
</comment>
<gene>
    <name evidence="11" type="ORF">GDO78_004170</name>
</gene>
<proteinExistence type="inferred from homology"/>
<comment type="similarity">
    <text evidence="9">Belongs to the small GTPase superfamily. RasD family.</text>
</comment>
<dbReference type="SMART" id="SM00173">
    <property type="entry name" value="RAS"/>
    <property type="match status" value="1"/>
</dbReference>
<sequence length="210" mass="24100">MSLSVKEKNHFRLVFLGAAGVGKTSLIHRFLQDTFEPKHKRTVEELHSTEYENTDGEEVKIEVLDTTGSYEFPAMRKLSMRSGDAFALVYSVDNPDSFEIVRRLREEILDVKEEKCPPMVVVGNKKDNVDAQKVFRDDAMATVELEWNCRLLETSAKENLNVTEVFRELLREINLPGRLSPALRRRRETIPNNEQSLKPPMNKTNSCSIC</sequence>
<dbReference type="AlphaFoldDB" id="A0A8J6JZE2"/>
<dbReference type="GO" id="GO:0003924">
    <property type="term" value="F:GTPase activity"/>
    <property type="evidence" value="ECO:0007669"/>
    <property type="project" value="InterPro"/>
</dbReference>
<dbReference type="PANTHER" id="PTHR46149">
    <property type="entry name" value="MIP08469P"/>
    <property type="match status" value="1"/>
</dbReference>
<dbReference type="PROSITE" id="PS51419">
    <property type="entry name" value="RAB"/>
    <property type="match status" value="1"/>
</dbReference>
<dbReference type="PROSITE" id="PS51421">
    <property type="entry name" value="RAS"/>
    <property type="match status" value="1"/>
</dbReference>
<keyword evidence="7" id="KW-0449">Lipoprotein</keyword>
<evidence type="ECO:0000256" key="3">
    <source>
        <dbReference type="ARBA" id="ARBA00022481"/>
    </source>
</evidence>
<feature type="region of interest" description="Disordered" evidence="10">
    <location>
        <begin position="184"/>
        <end position="210"/>
    </location>
</feature>
<comment type="subcellular location">
    <subcellularLocation>
        <location evidence="1">Cell membrane</location>
        <topology evidence="1">Lipid-anchor</topology>
    </subcellularLocation>
</comment>
<keyword evidence="5" id="KW-0342">GTP-binding</keyword>
<dbReference type="PANTHER" id="PTHR46149:SF9">
    <property type="entry name" value="SMALL GTPASE RAS-DVA-2"/>
    <property type="match status" value="1"/>
</dbReference>
<dbReference type="SMART" id="SM00175">
    <property type="entry name" value="RAB"/>
    <property type="match status" value="1"/>
</dbReference>
<dbReference type="SMART" id="SM00174">
    <property type="entry name" value="RHO"/>
    <property type="match status" value="1"/>
</dbReference>
<protein>
    <recommendedName>
        <fullName evidence="13">Small monomeric GTPase</fullName>
    </recommendedName>
</protein>
<feature type="compositionally biased region" description="Polar residues" evidence="10">
    <location>
        <begin position="190"/>
        <end position="210"/>
    </location>
</feature>
<dbReference type="InterPro" id="IPR005225">
    <property type="entry name" value="Small_GTP-bd"/>
</dbReference>
<evidence type="ECO:0000256" key="1">
    <source>
        <dbReference type="ARBA" id="ARBA00004193"/>
    </source>
</evidence>
<evidence type="ECO:0000256" key="7">
    <source>
        <dbReference type="ARBA" id="ARBA00023288"/>
    </source>
</evidence>
<keyword evidence="4" id="KW-0547">Nucleotide-binding</keyword>
<dbReference type="GO" id="GO:0005886">
    <property type="term" value="C:plasma membrane"/>
    <property type="evidence" value="ECO:0007669"/>
    <property type="project" value="UniProtKB-SubCell"/>
</dbReference>
<evidence type="ECO:0000256" key="2">
    <source>
        <dbReference type="ARBA" id="ARBA00022475"/>
    </source>
</evidence>
<evidence type="ECO:0008006" key="13">
    <source>
        <dbReference type="Google" id="ProtNLM"/>
    </source>
</evidence>
<evidence type="ECO:0000256" key="9">
    <source>
        <dbReference type="ARBA" id="ARBA00038061"/>
    </source>
</evidence>
<evidence type="ECO:0000256" key="10">
    <source>
        <dbReference type="SAM" id="MobiDB-lite"/>
    </source>
</evidence>
<evidence type="ECO:0000256" key="4">
    <source>
        <dbReference type="ARBA" id="ARBA00022741"/>
    </source>
</evidence>
<dbReference type="GO" id="GO:0005525">
    <property type="term" value="F:GTP binding"/>
    <property type="evidence" value="ECO:0007669"/>
    <property type="project" value="UniProtKB-KW"/>
</dbReference>
<name>A0A8J6JZE2_ELECQ</name>
<dbReference type="Pfam" id="PF00071">
    <property type="entry name" value="Ras"/>
    <property type="match status" value="1"/>
</dbReference>
<evidence type="ECO:0000256" key="8">
    <source>
        <dbReference type="ARBA" id="ARBA00023289"/>
    </source>
</evidence>
<dbReference type="InterPro" id="IPR027417">
    <property type="entry name" value="P-loop_NTPase"/>
</dbReference>
<dbReference type="InterPro" id="IPR052236">
    <property type="entry name" value="Small_GTPase_RasD"/>
</dbReference>
<dbReference type="SUPFAM" id="SSF52540">
    <property type="entry name" value="P-loop containing nucleoside triphosphate hydrolases"/>
    <property type="match status" value="1"/>
</dbReference>
<keyword evidence="12" id="KW-1185">Reference proteome</keyword>
<keyword evidence="2" id="KW-1003">Cell membrane</keyword>
<dbReference type="EMBL" id="WNTK01000013">
    <property type="protein sequence ID" value="KAG9473721.1"/>
    <property type="molecule type" value="Genomic_DNA"/>
</dbReference>
<dbReference type="Gene3D" id="3.40.50.300">
    <property type="entry name" value="P-loop containing nucleotide triphosphate hydrolases"/>
    <property type="match status" value="1"/>
</dbReference>
<evidence type="ECO:0000313" key="12">
    <source>
        <dbReference type="Proteomes" id="UP000770717"/>
    </source>
</evidence>
<evidence type="ECO:0000256" key="5">
    <source>
        <dbReference type="ARBA" id="ARBA00023134"/>
    </source>
</evidence>
<reference evidence="11" key="1">
    <citation type="thesis" date="2020" institute="ProQuest LLC" country="789 East Eisenhower Parkway, Ann Arbor, MI, USA">
        <title>Comparative Genomics and Chromosome Evolution.</title>
        <authorList>
            <person name="Mudd A.B."/>
        </authorList>
    </citation>
    <scope>NUCLEOTIDE SEQUENCE</scope>
    <source>
        <strain evidence="11">HN-11 Male</strain>
        <tissue evidence="11">Kidney and liver</tissue>
    </source>
</reference>
<keyword evidence="6" id="KW-0472">Membrane</keyword>
<keyword evidence="3" id="KW-0488">Methylation</keyword>
<organism evidence="11 12">
    <name type="scientific">Eleutherodactylus coqui</name>
    <name type="common">Puerto Rican coqui</name>
    <dbReference type="NCBI Taxonomy" id="57060"/>
    <lineage>
        <taxon>Eukaryota</taxon>
        <taxon>Metazoa</taxon>
        <taxon>Chordata</taxon>
        <taxon>Craniata</taxon>
        <taxon>Vertebrata</taxon>
        <taxon>Euteleostomi</taxon>
        <taxon>Amphibia</taxon>
        <taxon>Batrachia</taxon>
        <taxon>Anura</taxon>
        <taxon>Neobatrachia</taxon>
        <taxon>Hyloidea</taxon>
        <taxon>Eleutherodactylidae</taxon>
        <taxon>Eleutherodactylinae</taxon>
        <taxon>Eleutherodactylus</taxon>
        <taxon>Eleutherodactylus</taxon>
    </lineage>
</organism>
<dbReference type="FunFam" id="3.40.50.300:FF:000475">
    <property type="entry name" value="GTP-binding protein Rhes"/>
    <property type="match status" value="1"/>
</dbReference>
<keyword evidence="8" id="KW-0636">Prenylation</keyword>
<dbReference type="OrthoDB" id="265044at2759"/>
<evidence type="ECO:0000256" key="6">
    <source>
        <dbReference type="ARBA" id="ARBA00023136"/>
    </source>
</evidence>
<dbReference type="Proteomes" id="UP000770717">
    <property type="component" value="Unassembled WGS sequence"/>
</dbReference>
<dbReference type="InterPro" id="IPR001806">
    <property type="entry name" value="Small_GTPase"/>
</dbReference>